<dbReference type="InterPro" id="IPR035897">
    <property type="entry name" value="Toll_tir_struct_dom_sf"/>
</dbReference>
<keyword evidence="3" id="KW-1185">Reference proteome</keyword>
<name>A0ABQ6FL27_9CHLR</name>
<dbReference type="EMBL" id="BSRI01000001">
    <property type="protein sequence ID" value="GLV54361.1"/>
    <property type="molecule type" value="Genomic_DNA"/>
</dbReference>
<sequence length="391" mass="44633">MIFQNDGQSSIFNTSWLRQHPKTIPPQLKALREEFVRHFPSENLRNMTLDQYAMGKPESFCNWLEFKTKVLGSISGGSSAKFGVWWSKSENRWRWNSAYQDEEDALAAMKSGICALIDATEAQQFASLDAVGAKMLGARRYSLRAKPLYLYFPDHFLPIANPEHLRYFLRQFGEEPQGDLMALNRQLLTFLRSQALSDGFDTFQMMVYLYENHPPQKGVAAPVETALPETPSKEQPEFVEPPSSNRTKVFISYSHENRDELERLRVHLKAAQVNSRIEWWDDTQINPGQDWQNAIRKAIDATRVAVLLISVDYLASDFILDNELSLLLGASEEEGVTILPVIIGPCLFRLTNLARFQAVNNPSTPLSKMTTHEKDEVWMRVIETIVNADNS</sequence>
<reference evidence="2 3" key="1">
    <citation type="submission" date="2023-02" db="EMBL/GenBank/DDBJ databases">
        <title>Dictyobacter halimunensis sp. nov., a new member of the class Ktedonobacteria from forest soil in a geothermal area.</title>
        <authorList>
            <person name="Rachmania M.K."/>
            <person name="Ningsih F."/>
            <person name="Sakai Y."/>
            <person name="Yabe S."/>
            <person name="Yokota A."/>
            <person name="Sjamsuridzal W."/>
        </authorList>
    </citation>
    <scope>NUCLEOTIDE SEQUENCE [LARGE SCALE GENOMIC DNA]</scope>
    <source>
        <strain evidence="2 3">S3.2.2.5</strain>
    </source>
</reference>
<protein>
    <recommendedName>
        <fullName evidence="1">TIR domain-containing protein</fullName>
    </recommendedName>
</protein>
<dbReference type="Gene3D" id="3.40.50.10140">
    <property type="entry name" value="Toll/interleukin-1 receptor homology (TIR) domain"/>
    <property type="match status" value="1"/>
</dbReference>
<evidence type="ECO:0000313" key="3">
    <source>
        <dbReference type="Proteomes" id="UP001344906"/>
    </source>
</evidence>
<organism evidence="2 3">
    <name type="scientific">Dictyobacter halimunensis</name>
    <dbReference type="NCBI Taxonomy" id="3026934"/>
    <lineage>
        <taxon>Bacteria</taxon>
        <taxon>Bacillati</taxon>
        <taxon>Chloroflexota</taxon>
        <taxon>Ktedonobacteria</taxon>
        <taxon>Ktedonobacterales</taxon>
        <taxon>Dictyobacteraceae</taxon>
        <taxon>Dictyobacter</taxon>
    </lineage>
</organism>
<dbReference type="InterPro" id="IPR000157">
    <property type="entry name" value="TIR_dom"/>
</dbReference>
<evidence type="ECO:0000259" key="1">
    <source>
        <dbReference type="PROSITE" id="PS50104"/>
    </source>
</evidence>
<dbReference type="RefSeq" id="WP_338248049.1">
    <property type="nucleotide sequence ID" value="NZ_BSRI01000001.1"/>
</dbReference>
<dbReference type="Pfam" id="PF13676">
    <property type="entry name" value="TIR_2"/>
    <property type="match status" value="1"/>
</dbReference>
<gene>
    <name evidence="2" type="ORF">KDH_12090</name>
</gene>
<comment type="caution">
    <text evidence="2">The sequence shown here is derived from an EMBL/GenBank/DDBJ whole genome shotgun (WGS) entry which is preliminary data.</text>
</comment>
<dbReference type="SMART" id="SM00255">
    <property type="entry name" value="TIR"/>
    <property type="match status" value="1"/>
</dbReference>
<dbReference type="PROSITE" id="PS50104">
    <property type="entry name" value="TIR"/>
    <property type="match status" value="1"/>
</dbReference>
<proteinExistence type="predicted"/>
<dbReference type="SUPFAM" id="SSF52200">
    <property type="entry name" value="Toll/Interleukin receptor TIR domain"/>
    <property type="match status" value="1"/>
</dbReference>
<feature type="domain" description="TIR" evidence="1">
    <location>
        <begin position="245"/>
        <end position="385"/>
    </location>
</feature>
<accession>A0ABQ6FL27</accession>
<evidence type="ECO:0000313" key="2">
    <source>
        <dbReference type="EMBL" id="GLV54361.1"/>
    </source>
</evidence>
<dbReference type="Proteomes" id="UP001344906">
    <property type="component" value="Unassembled WGS sequence"/>
</dbReference>